<protein>
    <submittedName>
        <fullName evidence="9">1-acyl-sn-glycerol-3-phosphate acyltransferase</fullName>
    </submittedName>
</protein>
<gene>
    <name evidence="9" type="primary">plsC_3</name>
    <name evidence="9" type="ORF">Val02_70730</name>
</gene>
<dbReference type="GO" id="GO:0003841">
    <property type="term" value="F:1-acylglycerol-3-phosphate O-acyltransferase activity"/>
    <property type="evidence" value="ECO:0007669"/>
    <property type="project" value="TreeGrafter"/>
</dbReference>
<accession>A0A8J4DVJ5</accession>
<dbReference type="PANTHER" id="PTHR10434">
    <property type="entry name" value="1-ACYL-SN-GLYCEROL-3-PHOSPHATE ACYLTRANSFERASE"/>
    <property type="match status" value="1"/>
</dbReference>
<dbReference type="CDD" id="cd07989">
    <property type="entry name" value="LPLAT_AGPAT-like"/>
    <property type="match status" value="1"/>
</dbReference>
<evidence type="ECO:0000256" key="5">
    <source>
        <dbReference type="ARBA" id="ARBA00023315"/>
    </source>
</evidence>
<feature type="compositionally biased region" description="Low complexity" evidence="6">
    <location>
        <begin position="248"/>
        <end position="259"/>
    </location>
</feature>
<dbReference type="RefSeq" id="WP_203903623.1">
    <property type="nucleotide sequence ID" value="NZ_BOPF01000033.1"/>
</dbReference>
<keyword evidence="5 9" id="KW-0012">Acyltransferase</keyword>
<dbReference type="GO" id="GO:0006654">
    <property type="term" value="P:phosphatidic acid biosynthetic process"/>
    <property type="evidence" value="ECO:0007669"/>
    <property type="project" value="TreeGrafter"/>
</dbReference>
<feature type="domain" description="Phospholipid/glycerol acyltransferase" evidence="8">
    <location>
        <begin position="83"/>
        <end position="195"/>
    </location>
</feature>
<keyword evidence="2" id="KW-0444">Lipid biosynthesis</keyword>
<reference evidence="9" key="1">
    <citation type="submission" date="2021-01" db="EMBL/GenBank/DDBJ databases">
        <title>Whole genome shotgun sequence of Virgisporangium aliadipatigenens NBRC 105644.</title>
        <authorList>
            <person name="Komaki H."/>
            <person name="Tamura T."/>
        </authorList>
    </citation>
    <scope>NUCLEOTIDE SEQUENCE</scope>
    <source>
        <strain evidence="9">NBRC 105644</strain>
    </source>
</reference>
<name>A0A8J4DVJ5_9ACTN</name>
<dbReference type="EMBL" id="BOPF01000033">
    <property type="protein sequence ID" value="GIJ50187.1"/>
    <property type="molecule type" value="Genomic_DNA"/>
</dbReference>
<keyword evidence="7" id="KW-0472">Membrane</keyword>
<feature type="region of interest" description="Disordered" evidence="6">
    <location>
        <begin position="243"/>
        <end position="287"/>
    </location>
</feature>
<dbReference type="Pfam" id="PF01553">
    <property type="entry name" value="Acyltransferase"/>
    <property type="match status" value="1"/>
</dbReference>
<keyword evidence="4" id="KW-0443">Lipid metabolism</keyword>
<evidence type="ECO:0000313" key="10">
    <source>
        <dbReference type="Proteomes" id="UP000619260"/>
    </source>
</evidence>
<evidence type="ECO:0000256" key="4">
    <source>
        <dbReference type="ARBA" id="ARBA00023098"/>
    </source>
</evidence>
<dbReference type="SUPFAM" id="SSF69593">
    <property type="entry name" value="Glycerol-3-phosphate (1)-acyltransferase"/>
    <property type="match status" value="1"/>
</dbReference>
<dbReference type="Proteomes" id="UP000619260">
    <property type="component" value="Unassembled WGS sequence"/>
</dbReference>
<evidence type="ECO:0000259" key="8">
    <source>
        <dbReference type="SMART" id="SM00563"/>
    </source>
</evidence>
<evidence type="ECO:0000313" key="9">
    <source>
        <dbReference type="EMBL" id="GIJ50187.1"/>
    </source>
</evidence>
<evidence type="ECO:0000256" key="1">
    <source>
        <dbReference type="ARBA" id="ARBA00005189"/>
    </source>
</evidence>
<evidence type="ECO:0000256" key="2">
    <source>
        <dbReference type="ARBA" id="ARBA00022516"/>
    </source>
</evidence>
<evidence type="ECO:0000256" key="6">
    <source>
        <dbReference type="SAM" id="MobiDB-lite"/>
    </source>
</evidence>
<dbReference type="InterPro" id="IPR002123">
    <property type="entry name" value="Plipid/glycerol_acylTrfase"/>
</dbReference>
<feature type="transmembrane region" description="Helical" evidence="7">
    <location>
        <begin position="31"/>
        <end position="50"/>
    </location>
</feature>
<dbReference type="AlphaFoldDB" id="A0A8J4DVJ5"/>
<proteinExistence type="predicted"/>
<evidence type="ECO:0000256" key="3">
    <source>
        <dbReference type="ARBA" id="ARBA00022679"/>
    </source>
</evidence>
<keyword evidence="7" id="KW-1133">Transmembrane helix</keyword>
<dbReference type="SMART" id="SM00563">
    <property type="entry name" value="PlsC"/>
    <property type="match status" value="1"/>
</dbReference>
<keyword evidence="7" id="KW-0812">Transmembrane</keyword>
<keyword evidence="10" id="KW-1185">Reference proteome</keyword>
<keyword evidence="3" id="KW-0808">Transferase</keyword>
<sequence length="287" mass="30196">MWQPTSGCGGDCLPAEGAVPRASRWTVAGRLLAVVAVVLAGAVTLPFVPAPRAAAAVRRFSRALLAALGVRHTVRGRLPGRGAFVVSNHVSWMDVLVLYAHLPARLVAKTEVGEWPVFGRLSHVAGTIFINRSRPRTLPDTVAEVREALAAGDVVAAFPEGTTYCGRTGGRFRPALFQAVVATGTPVMPLRLRYTLADGTATTVAAFIADHTLLRSFRRVVVARGLTVTAQALPALYPTGESTRRTLASASGSSVGRTSVSRRRVNAPPVPPASRALTDTAEVGHVS</sequence>
<comment type="caution">
    <text evidence="9">The sequence shown here is derived from an EMBL/GenBank/DDBJ whole genome shotgun (WGS) entry which is preliminary data.</text>
</comment>
<evidence type="ECO:0000256" key="7">
    <source>
        <dbReference type="SAM" id="Phobius"/>
    </source>
</evidence>
<dbReference type="PANTHER" id="PTHR10434:SF64">
    <property type="entry name" value="1-ACYL-SN-GLYCEROL-3-PHOSPHATE ACYLTRANSFERASE-RELATED"/>
    <property type="match status" value="1"/>
</dbReference>
<organism evidence="9 10">
    <name type="scientific">Virgisporangium aliadipatigenens</name>
    <dbReference type="NCBI Taxonomy" id="741659"/>
    <lineage>
        <taxon>Bacteria</taxon>
        <taxon>Bacillati</taxon>
        <taxon>Actinomycetota</taxon>
        <taxon>Actinomycetes</taxon>
        <taxon>Micromonosporales</taxon>
        <taxon>Micromonosporaceae</taxon>
        <taxon>Virgisporangium</taxon>
    </lineage>
</organism>
<comment type="pathway">
    <text evidence="1">Lipid metabolism.</text>
</comment>